<dbReference type="Proteomes" id="UP001172083">
    <property type="component" value="Unassembled WGS sequence"/>
</dbReference>
<dbReference type="Pfam" id="PF00535">
    <property type="entry name" value="Glycos_transf_2"/>
    <property type="match status" value="1"/>
</dbReference>
<accession>A0ABT8L1A6</accession>
<feature type="domain" description="Glycosyltransferase 2-like" evidence="1">
    <location>
        <begin position="9"/>
        <end position="133"/>
    </location>
</feature>
<dbReference type="EMBL" id="JAUJEB010000001">
    <property type="protein sequence ID" value="MDN5211453.1"/>
    <property type="molecule type" value="Genomic_DNA"/>
</dbReference>
<keyword evidence="2" id="KW-0328">Glycosyltransferase</keyword>
<evidence type="ECO:0000259" key="1">
    <source>
        <dbReference type="Pfam" id="PF00535"/>
    </source>
</evidence>
<dbReference type="CDD" id="cd00761">
    <property type="entry name" value="Glyco_tranf_GTA_type"/>
    <property type="match status" value="1"/>
</dbReference>
<dbReference type="InterPro" id="IPR001173">
    <property type="entry name" value="Glyco_trans_2-like"/>
</dbReference>
<dbReference type="SUPFAM" id="SSF53448">
    <property type="entry name" value="Nucleotide-diphospho-sugar transferases"/>
    <property type="match status" value="1"/>
</dbReference>
<gene>
    <name evidence="2" type="ORF">QQ020_05305</name>
</gene>
<evidence type="ECO:0000313" key="3">
    <source>
        <dbReference type="Proteomes" id="UP001172083"/>
    </source>
</evidence>
<organism evidence="2 3">
    <name type="scientific">Agaribacillus aureus</name>
    <dbReference type="NCBI Taxonomy" id="3051825"/>
    <lineage>
        <taxon>Bacteria</taxon>
        <taxon>Pseudomonadati</taxon>
        <taxon>Bacteroidota</taxon>
        <taxon>Cytophagia</taxon>
        <taxon>Cytophagales</taxon>
        <taxon>Splendidivirgaceae</taxon>
        <taxon>Agaribacillus</taxon>
    </lineage>
</organism>
<dbReference type="GO" id="GO:0016757">
    <property type="term" value="F:glycosyltransferase activity"/>
    <property type="evidence" value="ECO:0007669"/>
    <property type="project" value="UniProtKB-KW"/>
</dbReference>
<dbReference type="EC" id="2.4.-.-" evidence="2"/>
<dbReference type="RefSeq" id="WP_346756786.1">
    <property type="nucleotide sequence ID" value="NZ_JAUJEB010000001.1"/>
</dbReference>
<dbReference type="InterPro" id="IPR029044">
    <property type="entry name" value="Nucleotide-diphossugar_trans"/>
</dbReference>
<dbReference type="Gene3D" id="3.90.550.10">
    <property type="entry name" value="Spore Coat Polysaccharide Biosynthesis Protein SpsA, Chain A"/>
    <property type="match status" value="1"/>
</dbReference>
<keyword evidence="2" id="KW-0808">Transferase</keyword>
<dbReference type="PANTHER" id="PTHR22916:SF3">
    <property type="entry name" value="UDP-GLCNAC:BETAGAL BETA-1,3-N-ACETYLGLUCOSAMINYLTRANSFERASE-LIKE PROTEIN 1"/>
    <property type="match status" value="1"/>
</dbReference>
<protein>
    <submittedName>
        <fullName evidence="2">Glycosyltransferase family 2 protein</fullName>
        <ecNumber evidence="2">2.4.-.-</ecNumber>
    </submittedName>
</protein>
<dbReference type="PANTHER" id="PTHR22916">
    <property type="entry name" value="GLYCOSYLTRANSFERASE"/>
    <property type="match status" value="1"/>
</dbReference>
<name>A0ABT8L1A6_9BACT</name>
<reference evidence="2" key="1">
    <citation type="submission" date="2023-06" db="EMBL/GenBank/DDBJ databases">
        <title>Genomic of Agaribacillus aureum.</title>
        <authorList>
            <person name="Wang G."/>
        </authorList>
    </citation>
    <scope>NUCLEOTIDE SEQUENCE</scope>
    <source>
        <strain evidence="2">BMA12</strain>
    </source>
</reference>
<evidence type="ECO:0000313" key="2">
    <source>
        <dbReference type="EMBL" id="MDN5211453.1"/>
    </source>
</evidence>
<sequence length="305" mass="35499">MDSSLPLVSIGMPTYNSNNRILKAFETLMKQGYPNLEIIISDNCSTDNTAEVCQGLAAQDDRVKFFRQDSNKGVWANFQFVLSKATGKYFMFLADDDRMEPEVLFKYADYLENNQEYSLVSGQLKYWSENDEFLFYEKDLSMEQPKGWQRLVWYYRTVVQGGLWHGMMRTEFAQRIPIRNVIGGDWHFVATMAYLGKVKNFEFVSYHKYFGGTSTGFQKYASRIGASRMAGNFPYVNIAWVAFKEVFFQCPAFKGTNIFKRFTVAVKSYWAVFKRYYVQPFGKKPKSFTRTQFNALKRVIKPASD</sequence>
<comment type="caution">
    <text evidence="2">The sequence shown here is derived from an EMBL/GenBank/DDBJ whole genome shotgun (WGS) entry which is preliminary data.</text>
</comment>
<proteinExistence type="predicted"/>
<keyword evidence="3" id="KW-1185">Reference proteome</keyword>